<gene>
    <name evidence="15" type="ORF">QR680_007306</name>
</gene>
<keyword evidence="5 13" id="KW-1133">Transmembrane helix</keyword>
<evidence type="ECO:0000256" key="5">
    <source>
        <dbReference type="ARBA" id="ARBA00022989"/>
    </source>
</evidence>
<evidence type="ECO:0000313" key="15">
    <source>
        <dbReference type="EMBL" id="KAK0422000.1"/>
    </source>
</evidence>
<dbReference type="Pfam" id="PF00999">
    <property type="entry name" value="Na_H_Exchanger"/>
    <property type="match status" value="1"/>
</dbReference>
<keyword evidence="2 11" id="KW-0813">Transport</keyword>
<evidence type="ECO:0000256" key="6">
    <source>
        <dbReference type="ARBA" id="ARBA00023034"/>
    </source>
</evidence>
<proteinExistence type="inferred from homology"/>
<dbReference type="InterPro" id="IPR004709">
    <property type="entry name" value="NaH_exchanger"/>
</dbReference>
<comment type="caution">
    <text evidence="15">The sequence shown here is derived from an EMBL/GenBank/DDBJ whole genome shotgun (WGS) entry which is preliminary data.</text>
</comment>
<dbReference type="NCBIfam" id="TIGR00840">
    <property type="entry name" value="b_cpa1"/>
    <property type="match status" value="1"/>
</dbReference>
<organism evidence="15 16">
    <name type="scientific">Steinernema hermaphroditum</name>
    <dbReference type="NCBI Taxonomy" id="289476"/>
    <lineage>
        <taxon>Eukaryota</taxon>
        <taxon>Metazoa</taxon>
        <taxon>Ecdysozoa</taxon>
        <taxon>Nematoda</taxon>
        <taxon>Chromadorea</taxon>
        <taxon>Rhabditida</taxon>
        <taxon>Tylenchina</taxon>
        <taxon>Panagrolaimomorpha</taxon>
        <taxon>Strongyloidoidea</taxon>
        <taxon>Steinernematidae</taxon>
        <taxon>Steinernema</taxon>
    </lineage>
</organism>
<feature type="transmembrane region" description="Helical" evidence="13">
    <location>
        <begin position="504"/>
        <end position="521"/>
    </location>
</feature>
<evidence type="ECO:0000313" key="16">
    <source>
        <dbReference type="Proteomes" id="UP001175271"/>
    </source>
</evidence>
<dbReference type="GO" id="GO:0000139">
    <property type="term" value="C:Golgi membrane"/>
    <property type="evidence" value="ECO:0007669"/>
    <property type="project" value="UniProtKB-SubCell"/>
</dbReference>
<dbReference type="AlphaFoldDB" id="A0AA39M676"/>
<feature type="compositionally biased region" description="Low complexity" evidence="12">
    <location>
        <begin position="71"/>
        <end position="90"/>
    </location>
</feature>
<keyword evidence="6" id="KW-0333">Golgi apparatus</keyword>
<evidence type="ECO:0000256" key="1">
    <source>
        <dbReference type="ARBA" id="ARBA00004653"/>
    </source>
</evidence>
<keyword evidence="7" id="KW-0915">Sodium</keyword>
<keyword evidence="16" id="KW-1185">Reference proteome</keyword>
<reference evidence="15" key="1">
    <citation type="submission" date="2023-06" db="EMBL/GenBank/DDBJ databases">
        <title>Genomic analysis of the entomopathogenic nematode Steinernema hermaphroditum.</title>
        <authorList>
            <person name="Schwarz E.M."/>
            <person name="Heppert J.K."/>
            <person name="Baniya A."/>
            <person name="Schwartz H.T."/>
            <person name="Tan C.-H."/>
            <person name="Antoshechkin I."/>
            <person name="Sternberg P.W."/>
            <person name="Goodrich-Blair H."/>
            <person name="Dillman A.R."/>
        </authorList>
    </citation>
    <scope>NUCLEOTIDE SEQUENCE</scope>
    <source>
        <strain evidence="15">PS9179</strain>
        <tissue evidence="15">Whole animal</tissue>
    </source>
</reference>
<dbReference type="PANTHER" id="PTHR10110:SF191">
    <property type="entry name" value="SODIUM_HYDROGEN EXCHANGER 8"/>
    <property type="match status" value="1"/>
</dbReference>
<evidence type="ECO:0000256" key="11">
    <source>
        <dbReference type="RuleBase" id="RU003722"/>
    </source>
</evidence>
<name>A0AA39M676_9BILA</name>
<dbReference type="GO" id="GO:0051453">
    <property type="term" value="P:regulation of intracellular pH"/>
    <property type="evidence" value="ECO:0007669"/>
    <property type="project" value="TreeGrafter"/>
</dbReference>
<evidence type="ECO:0000256" key="7">
    <source>
        <dbReference type="ARBA" id="ARBA00023053"/>
    </source>
</evidence>
<feature type="transmembrane region" description="Helical" evidence="13">
    <location>
        <begin position="206"/>
        <end position="225"/>
    </location>
</feature>
<feature type="transmembrane region" description="Helical" evidence="13">
    <location>
        <begin position="273"/>
        <end position="297"/>
    </location>
</feature>
<feature type="transmembrane region" description="Helical" evidence="13">
    <location>
        <begin position="466"/>
        <end position="484"/>
    </location>
</feature>
<evidence type="ECO:0000259" key="14">
    <source>
        <dbReference type="Pfam" id="PF00999"/>
    </source>
</evidence>
<comment type="subcellular location">
    <subcellularLocation>
        <location evidence="1">Golgi apparatus membrane</location>
        <topology evidence="1">Multi-pass membrane protein</topology>
    </subcellularLocation>
</comment>
<keyword evidence="4 11" id="KW-0812">Transmembrane</keyword>
<feature type="region of interest" description="Disordered" evidence="12">
    <location>
        <begin position="699"/>
        <end position="718"/>
    </location>
</feature>
<evidence type="ECO:0000256" key="2">
    <source>
        <dbReference type="ARBA" id="ARBA00022448"/>
    </source>
</evidence>
<keyword evidence="3 11" id="KW-0050">Antiport</keyword>
<evidence type="ECO:0000256" key="8">
    <source>
        <dbReference type="ARBA" id="ARBA00023065"/>
    </source>
</evidence>
<feature type="transmembrane region" description="Helical" evidence="13">
    <location>
        <begin position="533"/>
        <end position="557"/>
    </location>
</feature>
<dbReference type="InterPro" id="IPR006153">
    <property type="entry name" value="Cation/H_exchanger_TM"/>
</dbReference>
<feature type="compositionally biased region" description="Basic residues" evidence="12">
    <location>
        <begin position="583"/>
        <end position="593"/>
    </location>
</feature>
<feature type="domain" description="Cation/H+ exchanger transmembrane" evidence="14">
    <location>
        <begin position="161"/>
        <end position="558"/>
    </location>
</feature>
<evidence type="ECO:0000256" key="3">
    <source>
        <dbReference type="ARBA" id="ARBA00022449"/>
    </source>
</evidence>
<evidence type="ECO:0000256" key="13">
    <source>
        <dbReference type="SAM" id="Phobius"/>
    </source>
</evidence>
<keyword evidence="10 11" id="KW-0739">Sodium transport</keyword>
<feature type="region of interest" description="Disordered" evidence="12">
    <location>
        <begin position="71"/>
        <end position="97"/>
    </location>
</feature>
<comment type="similarity">
    <text evidence="11">Belongs to the monovalent cation:proton antiporter 1 (CPA1) transporter (TC 2.A.36) family.</text>
</comment>
<feature type="transmembrane region" description="Helical" evidence="13">
    <location>
        <begin position="237"/>
        <end position="261"/>
    </location>
</feature>
<evidence type="ECO:0000256" key="9">
    <source>
        <dbReference type="ARBA" id="ARBA00023136"/>
    </source>
</evidence>
<dbReference type="EMBL" id="JAUCMV010000001">
    <property type="protein sequence ID" value="KAK0422000.1"/>
    <property type="molecule type" value="Genomic_DNA"/>
</dbReference>
<keyword evidence="9 13" id="KW-0472">Membrane</keyword>
<evidence type="ECO:0000256" key="4">
    <source>
        <dbReference type="ARBA" id="ARBA00022692"/>
    </source>
</evidence>
<feature type="transmembrane region" description="Helical" evidence="13">
    <location>
        <begin position="437"/>
        <end position="459"/>
    </location>
</feature>
<evidence type="ECO:0000256" key="12">
    <source>
        <dbReference type="SAM" id="MobiDB-lite"/>
    </source>
</evidence>
<protein>
    <recommendedName>
        <fullName evidence="11">Sodium/hydrogen exchanger</fullName>
    </recommendedName>
</protein>
<keyword evidence="8 11" id="KW-0406">Ion transport</keyword>
<evidence type="ECO:0000256" key="10">
    <source>
        <dbReference type="ARBA" id="ARBA00023201"/>
    </source>
</evidence>
<accession>A0AA39M676</accession>
<dbReference type="GO" id="GO:0015386">
    <property type="term" value="F:potassium:proton antiporter activity"/>
    <property type="evidence" value="ECO:0007669"/>
    <property type="project" value="TreeGrafter"/>
</dbReference>
<dbReference type="GO" id="GO:0015385">
    <property type="term" value="F:sodium:proton antiporter activity"/>
    <property type="evidence" value="ECO:0007669"/>
    <property type="project" value="InterPro"/>
</dbReference>
<dbReference type="InterPro" id="IPR018422">
    <property type="entry name" value="Cation/H_exchanger_CPA1"/>
</dbReference>
<dbReference type="PRINTS" id="PR01084">
    <property type="entry name" value="NAHEXCHNGR"/>
</dbReference>
<dbReference type="Proteomes" id="UP001175271">
    <property type="component" value="Unassembled WGS sequence"/>
</dbReference>
<feature type="transmembrane region" description="Helical" evidence="13">
    <location>
        <begin position="175"/>
        <end position="194"/>
    </location>
</feature>
<feature type="transmembrane region" description="Helical" evidence="13">
    <location>
        <begin position="384"/>
        <end position="417"/>
    </location>
</feature>
<sequence length="718" mass="80091">MRTAPFAALPRHVYLSPAECESLRCKAQETTLNWNMRASRLLLLLCAVPLVNAAIKSNIVYQFPTDVSEAVSSSKSNSTTNTSNASTESSTEVKKQPAMEKTFQLDLNEGQISEVKSDDNGTLVINETALSAQSDVSQENQEKEKESSKAIFFILMVIVVATLLVHVLIITKFHYIPESLAIVILGASIGLALSYSKQDWKEVETFSPNFFFLVLLPPIIFESGYNLNKGNFFSNIIPILTFAIVGTAVSAFVIGFSLYVLGQMDVIYSLSPFESFAFGSMISAVDPVATLAIFQALKVDQQLYMLVFGESMLNDAVAIVLTSTALEMSDPTIAAQYTTYEAVQYSFGRFFSMFFTSAFLGSAVGFLSALLFKHVDLRKTPSLEFALLLVFAYLPYGLAEASSMSGIMAILFCAITMSQYTHFNISPITQITMKQTFRTMSFVAETCTFAYLGMALFTIKLIFQPIFLIVTILLLFVSRAVNIFPLSYLVNCCRTEQISVKNQVIMWFSGMRGAVAFALALHMELEDASTKRMLLTTTLFLLLFTIVFLGGSTLPVLKYLNDYFVDDKGTNGRVEGTGTPTGQRKRRRSKRQRSLSVKGRTVVPNRSASPLLLSKTQEMALTFDHSTEHFTESEAEYQRKRRTGGRNNIFTQINNCLVRPLFVRKFTTKEKMENQQKFRNFASEALKPPRFDDFSSSDELFSGTSFSQDSHPLLEMES</sequence>
<dbReference type="PANTHER" id="PTHR10110">
    <property type="entry name" value="SODIUM/HYDROGEN EXCHANGER"/>
    <property type="match status" value="1"/>
</dbReference>
<feature type="transmembrane region" description="Helical" evidence="13">
    <location>
        <begin position="350"/>
        <end position="372"/>
    </location>
</feature>
<feature type="region of interest" description="Disordered" evidence="12">
    <location>
        <begin position="571"/>
        <end position="600"/>
    </location>
</feature>
<feature type="transmembrane region" description="Helical" evidence="13">
    <location>
        <begin position="150"/>
        <end position="169"/>
    </location>
</feature>
<dbReference type="Gene3D" id="6.10.140.1330">
    <property type="match status" value="1"/>
</dbReference>